<dbReference type="Proteomes" id="UP001472677">
    <property type="component" value="Unassembled WGS sequence"/>
</dbReference>
<organism evidence="1 2">
    <name type="scientific">Hibiscus sabdariffa</name>
    <name type="common">roselle</name>
    <dbReference type="NCBI Taxonomy" id="183260"/>
    <lineage>
        <taxon>Eukaryota</taxon>
        <taxon>Viridiplantae</taxon>
        <taxon>Streptophyta</taxon>
        <taxon>Embryophyta</taxon>
        <taxon>Tracheophyta</taxon>
        <taxon>Spermatophyta</taxon>
        <taxon>Magnoliopsida</taxon>
        <taxon>eudicotyledons</taxon>
        <taxon>Gunneridae</taxon>
        <taxon>Pentapetalae</taxon>
        <taxon>rosids</taxon>
        <taxon>malvids</taxon>
        <taxon>Malvales</taxon>
        <taxon>Malvaceae</taxon>
        <taxon>Malvoideae</taxon>
        <taxon>Hibiscus</taxon>
    </lineage>
</organism>
<reference evidence="1 2" key="1">
    <citation type="journal article" date="2024" name="G3 (Bethesda)">
        <title>Genome assembly of Hibiscus sabdariffa L. provides insights into metabolisms of medicinal natural products.</title>
        <authorList>
            <person name="Kim T."/>
        </authorList>
    </citation>
    <scope>NUCLEOTIDE SEQUENCE [LARGE SCALE GENOMIC DNA]</scope>
    <source>
        <strain evidence="1">TK-2024</strain>
        <tissue evidence="1">Old leaves</tissue>
    </source>
</reference>
<name>A0ABR2G2H1_9ROSI</name>
<dbReference type="EMBL" id="JBBPBM010000003">
    <property type="protein sequence ID" value="KAK8593255.1"/>
    <property type="molecule type" value="Genomic_DNA"/>
</dbReference>
<comment type="caution">
    <text evidence="1">The sequence shown here is derived from an EMBL/GenBank/DDBJ whole genome shotgun (WGS) entry which is preliminary data.</text>
</comment>
<sequence length="93" mass="10172">MTSNIPQSQFEDLDLTQEEQGSIFTPSVVWDIPSIDPTVLLIGKLFATKDANNQLSIRAYTNISKKDKLISISPICANFSGSISKMHPSATKS</sequence>
<keyword evidence="2" id="KW-1185">Reference proteome</keyword>
<evidence type="ECO:0000313" key="1">
    <source>
        <dbReference type="EMBL" id="KAK8593255.1"/>
    </source>
</evidence>
<gene>
    <name evidence="1" type="ORF">V6N12_045338</name>
</gene>
<protein>
    <recommendedName>
        <fullName evidence="3">PITH domain-containing protein</fullName>
    </recommendedName>
</protein>
<evidence type="ECO:0000313" key="2">
    <source>
        <dbReference type="Proteomes" id="UP001472677"/>
    </source>
</evidence>
<accession>A0ABR2G2H1</accession>
<evidence type="ECO:0008006" key="3">
    <source>
        <dbReference type="Google" id="ProtNLM"/>
    </source>
</evidence>
<proteinExistence type="predicted"/>